<sequence length="9" mass="909">MAGGRALFS</sequence>
<accession>A0A0A8ZH71</accession>
<dbReference type="EMBL" id="GBRH01259769">
    <property type="protein sequence ID" value="JAD38126.1"/>
    <property type="molecule type" value="Transcribed_RNA"/>
</dbReference>
<protein>
    <submittedName>
        <fullName evidence="1">Uncharacterized protein</fullName>
    </submittedName>
</protein>
<evidence type="ECO:0000313" key="1">
    <source>
        <dbReference type="EMBL" id="JAD38126.1"/>
    </source>
</evidence>
<name>A0A0A8ZH71_ARUDO</name>
<proteinExistence type="predicted"/>
<organism evidence="1">
    <name type="scientific">Arundo donax</name>
    <name type="common">Giant reed</name>
    <name type="synonym">Donax arundinaceus</name>
    <dbReference type="NCBI Taxonomy" id="35708"/>
    <lineage>
        <taxon>Eukaryota</taxon>
        <taxon>Viridiplantae</taxon>
        <taxon>Streptophyta</taxon>
        <taxon>Embryophyta</taxon>
        <taxon>Tracheophyta</taxon>
        <taxon>Spermatophyta</taxon>
        <taxon>Magnoliopsida</taxon>
        <taxon>Liliopsida</taxon>
        <taxon>Poales</taxon>
        <taxon>Poaceae</taxon>
        <taxon>PACMAD clade</taxon>
        <taxon>Arundinoideae</taxon>
        <taxon>Arundineae</taxon>
        <taxon>Arundo</taxon>
    </lineage>
</organism>
<reference evidence="1" key="2">
    <citation type="journal article" date="2015" name="Data Brief">
        <title>Shoot transcriptome of the giant reed, Arundo donax.</title>
        <authorList>
            <person name="Barrero R.A."/>
            <person name="Guerrero F.D."/>
            <person name="Moolhuijzen P."/>
            <person name="Goolsby J.A."/>
            <person name="Tidwell J."/>
            <person name="Bellgard S.E."/>
            <person name="Bellgard M.I."/>
        </authorList>
    </citation>
    <scope>NUCLEOTIDE SEQUENCE</scope>
    <source>
        <tissue evidence="1">Shoot tissue taken approximately 20 cm above the soil surface</tissue>
    </source>
</reference>
<reference evidence="1" key="1">
    <citation type="submission" date="2014-09" db="EMBL/GenBank/DDBJ databases">
        <authorList>
            <person name="Magalhaes I.L.F."/>
            <person name="Oliveira U."/>
            <person name="Santos F.R."/>
            <person name="Vidigal T.H.D.A."/>
            <person name="Brescovit A.D."/>
            <person name="Santos A.J."/>
        </authorList>
    </citation>
    <scope>NUCLEOTIDE SEQUENCE</scope>
    <source>
        <tissue evidence="1">Shoot tissue taken approximately 20 cm above the soil surface</tissue>
    </source>
</reference>